<feature type="transmembrane region" description="Helical" evidence="2">
    <location>
        <begin position="969"/>
        <end position="985"/>
    </location>
</feature>
<feature type="coiled-coil region" evidence="1">
    <location>
        <begin position="150"/>
        <end position="177"/>
    </location>
</feature>
<dbReference type="SUPFAM" id="SSF82693">
    <property type="entry name" value="Multidrug efflux transporter AcrB pore domain, PN1, PN2, PC1 and PC2 subdomains"/>
    <property type="match status" value="2"/>
</dbReference>
<keyword evidence="4" id="KW-1185">Reference proteome</keyword>
<dbReference type="InterPro" id="IPR027463">
    <property type="entry name" value="AcrB_DN_DC_subdom"/>
</dbReference>
<dbReference type="InterPro" id="IPR001036">
    <property type="entry name" value="Acrflvin-R"/>
</dbReference>
<protein>
    <submittedName>
        <fullName evidence="3">Multidrug efflux pump subunit AcrB</fullName>
    </submittedName>
</protein>
<evidence type="ECO:0000313" key="4">
    <source>
        <dbReference type="Proteomes" id="UP000190852"/>
    </source>
</evidence>
<feature type="transmembrane region" description="Helical" evidence="2">
    <location>
        <begin position="468"/>
        <end position="495"/>
    </location>
</feature>
<organism evidence="3 4">
    <name type="scientific">Parabacteroides chartae</name>
    <dbReference type="NCBI Taxonomy" id="1037355"/>
    <lineage>
        <taxon>Bacteria</taxon>
        <taxon>Pseudomonadati</taxon>
        <taxon>Bacteroidota</taxon>
        <taxon>Bacteroidia</taxon>
        <taxon>Bacteroidales</taxon>
        <taxon>Tannerellaceae</taxon>
        <taxon>Parabacteroides</taxon>
    </lineage>
</organism>
<dbReference type="PRINTS" id="PR00702">
    <property type="entry name" value="ACRIFLAVINRP"/>
</dbReference>
<proteinExistence type="predicted"/>
<gene>
    <name evidence="3" type="ORF">SAMN05660349_02173</name>
</gene>
<dbReference type="EMBL" id="FUYQ01000015">
    <property type="protein sequence ID" value="SKB64590.1"/>
    <property type="molecule type" value="Genomic_DNA"/>
</dbReference>
<sequence length="1035" mass="115545">MSRKKTGIIELAMRHRQIVILFVSMLVLFGIYALDKMPKQEFPSFTIRQGLVIGVYPGATSAEVEEQVTKPLEQYIFSYKEVKKRKTYTESKDGMVIVHVELNDNVKNKDEFWSKFKHGLSLFKSELPSGVVALIANDDFGDTSALLITLESDDKTYRELEDYLEELENRLRRVESVSNLRRYGLQKEQISVYLDKDKLATYGISLPTLSATLFGQGFNTLSGVVDNDTYRFPIHISDTYPDERSVAEQIVYSDITGHVIRLKDVARIVREYPSPDSYIKNNGKKCILLSMEMQKGNNIVEYGKEVDKVLTEFQQELPESVSVYRIADQPKVVELSVSTFLKELLMAILTVILVVVALLPLRVALVASSTIPITIFISLGILFASGIELNTVTLAGLIVVLGMIVDNSIVIVDSYLEKLDEGMSRWHASIASTKEFFKSILSATLAISITFFPFLITMTGMFNDFLQAFPWTITITLAVSLLVAVLLVPFMQYFFIKKGLHAKSAGQKKEKKNLLGLMQKGYEKVLEKTFLYPKATLAIGVVSVGAGLCLFTLLPQRLMPIAERDQFAVEIYLPKGNSLQNTAAVADSLEALLRKDNRVRSVTSFIGNSSPRFHTSYAPQMPGENYAQFIVNTISSKATEEMLDAYSDTYTNYFPNATLRFKQLDYSEAKAPIEIRVSGNDLEKLKESADTLMGILRKADNLKFVRTNFEDQLPGAYIRLNNDEANRLGVNKTMVSLNMAASYGNGVQLTTLWDNDYPLKVMLKQERYGSDEKMVDIENEYVSSVIPGVSVPLHQIATVEPDWTDGQIVRRNGIRSLSVYADVKRGVNTTAITSEIQKELAQLDLPEGVTLTYGGELETDAESLPQIIGGLSIAVFIIFFILVFHYKKINLSLLTMASILLCVLGAALGILIMGVDFGVTSILGIVSLMGIVVRNGIIMFDYAEQLRLKHGFTAREAAFLSGKRRMRPIFLTSAAASMGVVPMILSKSPLWAPMGSVIFFGTLITMVFLVTILPVSYWLLFRKCDKVKTVNMESI</sequence>
<feature type="transmembrane region" description="Helical" evidence="2">
    <location>
        <begin position="344"/>
        <end position="363"/>
    </location>
</feature>
<dbReference type="SUPFAM" id="SSF82866">
    <property type="entry name" value="Multidrug efflux transporter AcrB transmembrane domain"/>
    <property type="match status" value="2"/>
</dbReference>
<dbReference type="Proteomes" id="UP000190852">
    <property type="component" value="Unassembled WGS sequence"/>
</dbReference>
<keyword evidence="2" id="KW-0472">Membrane</keyword>
<accession>A0A1T5CZE9</accession>
<feature type="transmembrane region" description="Helical" evidence="2">
    <location>
        <begin position="370"/>
        <end position="387"/>
    </location>
</feature>
<feature type="transmembrane region" description="Helical" evidence="2">
    <location>
        <begin position="997"/>
        <end position="1020"/>
    </location>
</feature>
<feature type="transmembrane region" description="Helical" evidence="2">
    <location>
        <begin position="893"/>
        <end position="915"/>
    </location>
</feature>
<evidence type="ECO:0000256" key="2">
    <source>
        <dbReference type="SAM" id="Phobius"/>
    </source>
</evidence>
<keyword evidence="1" id="KW-0175">Coiled coil</keyword>
<keyword evidence="2" id="KW-0812">Transmembrane</keyword>
<dbReference type="Gene3D" id="1.20.1640.10">
    <property type="entry name" value="Multidrug efflux transporter AcrB transmembrane domain"/>
    <property type="match status" value="2"/>
</dbReference>
<feature type="transmembrane region" description="Helical" evidence="2">
    <location>
        <begin position="393"/>
        <end position="416"/>
    </location>
</feature>
<dbReference type="SUPFAM" id="SSF82714">
    <property type="entry name" value="Multidrug efflux transporter AcrB TolC docking domain, DN and DC subdomains"/>
    <property type="match status" value="1"/>
</dbReference>
<dbReference type="Gene3D" id="3.30.70.1440">
    <property type="entry name" value="Multidrug efflux transporter AcrB pore domain"/>
    <property type="match status" value="1"/>
</dbReference>
<dbReference type="PANTHER" id="PTHR32063:SF18">
    <property type="entry name" value="CATION EFFLUX SYSTEM PROTEIN"/>
    <property type="match status" value="1"/>
</dbReference>
<dbReference type="Gene3D" id="3.30.2090.10">
    <property type="entry name" value="Multidrug efflux transporter AcrB TolC docking domain, DN and DC subdomains"/>
    <property type="match status" value="2"/>
</dbReference>
<feature type="transmembrane region" description="Helical" evidence="2">
    <location>
        <begin position="921"/>
        <end position="940"/>
    </location>
</feature>
<dbReference type="RefSeq" id="WP_079683660.1">
    <property type="nucleotide sequence ID" value="NZ_FUYQ01000015.1"/>
</dbReference>
<dbReference type="Gene3D" id="3.30.70.1430">
    <property type="entry name" value="Multidrug efflux transporter AcrB pore domain"/>
    <property type="match status" value="2"/>
</dbReference>
<feature type="transmembrane region" description="Helical" evidence="2">
    <location>
        <begin position="436"/>
        <end position="456"/>
    </location>
</feature>
<name>A0A1T5CZE9_9BACT</name>
<evidence type="ECO:0000313" key="3">
    <source>
        <dbReference type="EMBL" id="SKB64590.1"/>
    </source>
</evidence>
<dbReference type="Gene3D" id="3.30.70.1320">
    <property type="entry name" value="Multidrug efflux transporter AcrB pore domain like"/>
    <property type="match status" value="1"/>
</dbReference>
<dbReference type="GO" id="GO:0042910">
    <property type="term" value="F:xenobiotic transmembrane transporter activity"/>
    <property type="evidence" value="ECO:0007669"/>
    <property type="project" value="TreeGrafter"/>
</dbReference>
<reference evidence="4" key="1">
    <citation type="submission" date="2017-02" db="EMBL/GenBank/DDBJ databases">
        <authorList>
            <person name="Varghese N."/>
            <person name="Submissions S."/>
        </authorList>
    </citation>
    <scope>NUCLEOTIDE SEQUENCE [LARGE SCALE GENOMIC DNA]</scope>
    <source>
        <strain evidence="4">DSM 24967</strain>
    </source>
</reference>
<dbReference type="Pfam" id="PF00873">
    <property type="entry name" value="ACR_tran"/>
    <property type="match status" value="1"/>
</dbReference>
<dbReference type="GO" id="GO:0005886">
    <property type="term" value="C:plasma membrane"/>
    <property type="evidence" value="ECO:0007669"/>
    <property type="project" value="TreeGrafter"/>
</dbReference>
<feature type="transmembrane region" description="Helical" evidence="2">
    <location>
        <begin position="867"/>
        <end position="886"/>
    </location>
</feature>
<keyword evidence="2" id="KW-1133">Transmembrane helix</keyword>
<dbReference type="AlphaFoldDB" id="A0A1T5CZE9"/>
<feature type="transmembrane region" description="Helical" evidence="2">
    <location>
        <begin position="535"/>
        <end position="554"/>
    </location>
</feature>
<evidence type="ECO:0000256" key="1">
    <source>
        <dbReference type="SAM" id="Coils"/>
    </source>
</evidence>
<dbReference type="PANTHER" id="PTHR32063">
    <property type="match status" value="1"/>
</dbReference>